<reference evidence="3" key="1">
    <citation type="submission" date="2016-03" db="EMBL/GenBank/DDBJ databases">
        <title>Draft genome sequence of Paenibacillus glacialis DSM 22343.</title>
        <authorList>
            <person name="Shin S.-K."/>
            <person name="Yi H."/>
        </authorList>
    </citation>
    <scope>NUCLEOTIDE SEQUENCE [LARGE SCALE GENOMIC DNA]</scope>
    <source>
        <strain evidence="3">CCUG 60099</strain>
    </source>
</reference>
<dbReference type="InterPro" id="IPR004919">
    <property type="entry name" value="GmrSD_N"/>
</dbReference>
<comment type="caution">
    <text evidence="2">The sequence shown here is derived from an EMBL/GenBank/DDBJ whole genome shotgun (WGS) entry which is preliminary data.</text>
</comment>
<feature type="domain" description="GmrSD restriction endonucleases N-terminal" evidence="1">
    <location>
        <begin position="19"/>
        <end position="248"/>
    </location>
</feature>
<evidence type="ECO:0000313" key="2">
    <source>
        <dbReference type="EMBL" id="OCB71194.1"/>
    </source>
</evidence>
<evidence type="ECO:0000259" key="1">
    <source>
        <dbReference type="Pfam" id="PF03235"/>
    </source>
</evidence>
<proteinExistence type="predicted"/>
<keyword evidence="3" id="KW-1185">Reference proteome</keyword>
<gene>
    <name evidence="2" type="ORF">FLP_16920</name>
</gene>
<dbReference type="Proteomes" id="UP000093343">
    <property type="component" value="Unassembled WGS sequence"/>
</dbReference>
<dbReference type="EMBL" id="LVEN01000038">
    <property type="protein sequence ID" value="OCB71194.1"/>
    <property type="molecule type" value="Genomic_DNA"/>
</dbReference>
<organism evidence="2 3">
    <name type="scientific">Flavobacterium piscis</name>
    <dbReference type="NCBI Taxonomy" id="1114874"/>
    <lineage>
        <taxon>Bacteria</taxon>
        <taxon>Pseudomonadati</taxon>
        <taxon>Bacteroidota</taxon>
        <taxon>Flavobacteriia</taxon>
        <taxon>Flavobacteriales</taxon>
        <taxon>Flavobacteriaceae</taxon>
        <taxon>Flavobacterium</taxon>
    </lineage>
</organism>
<name>A0ABX2XFK1_9FLAO</name>
<dbReference type="Pfam" id="PF03235">
    <property type="entry name" value="GmrSD_N"/>
    <property type="match status" value="1"/>
</dbReference>
<accession>A0ABX2XFK1</accession>
<dbReference type="RefSeq" id="WP_065450715.1">
    <property type="nucleotide sequence ID" value="NZ_LVEN01000038.1"/>
</dbReference>
<evidence type="ECO:0000313" key="3">
    <source>
        <dbReference type="Proteomes" id="UP000093343"/>
    </source>
</evidence>
<sequence>MSQNDTLLQGKRLSFVQLFIENNYNIEIPIIQRDYAQGRKSTFEVRELFLQALHDYLEDDIPNRDLDFVYGSTEIDGKIEKFIPLDGQQRLTTLFLLHWYLAVASKNIEEFKEVITHKNKSRFSYLTRTSSSEFCDALLENTIDLINLLKPDKGVKNSLSKTIKDCGWYFLSWSYDPTIQSMLVMLDAIHDKFQNKEYFYDRLINIEKPIITFLYLDLGEFKLTEDLYIKMNSRGKTLTSYENFKAKFEQHIAGSKLNLDKQYQLSFKDKLTDVTPKEYFSFKIDTAWANLFWQYRELKGDIHTFDDELMNFIRTIMLSQFAIDTANNSSEVLEYLIGTSAAKKRDDYSDTISFYKYKNFDVLSGKAIKYLIDAFDALENGNDKIKEHLGDNFYFNEAKNFEDVLQFNLKLPQIVQFHAYLRFLILNKDDLSGLFQWMRVIFNLTENTNFDKAEDVGTAIKSIEKIVPFSNDIVKFLTSNDNKIDFFLGRQVQEEKIKAHLILKSDLWKQEIESAEQHKYFAGQIAFMFEFAGILEYYEKMENCNWAEQDDNKYLTEFVNYKNKSLSLFNLLHTDKNSDFKLERAVLTKGDYLINSYSRYNFLSTNKNLRDYSWKRLLRLPPVNSKEEEKNHWKAKRNYVKELFDDVKFNTTDVEKALSSIVKAVPKDWRKHFITNEDLITYCSQGYIDFKSDEEIYLLMHSQRNHRHREMFTYNLYLKYIEPELQHFTPFRFVTHMEIKSTDDISGIHLYDWPYKRKQYQFEIYKSHDSNKYFIVFNKSKGDKKQSDYDTSIGEILENHKLTWDPKFNFYSYALSNEIKVVELLKSVCKELTNLVSE</sequence>
<protein>
    <recommendedName>
        <fullName evidence="1">GmrSD restriction endonucleases N-terminal domain-containing protein</fullName>
    </recommendedName>
</protein>